<sequence>MSSGNSLEEPLSEVGTSSTVASLDPIELKLLFGSDDDHNWGLPSGGSFISGMTSSGGPGNKEFLQSRIIPKLWKVAFKFKYLQLVEPGLDKLFSCVKLVLFIAKFEEDCRAHPTPTPFLKDRIMRSNHLLESQSQFSGHTVEPRIAVGTEELLSGNTIPLCATGNSFDGSTAQIFQNETVAPTNMPELDWPQAFNRLAEKADDGSETMDDGLLIPESRRGLILTTQLMHHLIPAVPAKVFKGETTRAYESVTFSIAKSALADACSLSCYSESDSHLLMQHENIILRVRSM</sequence>
<proteinExistence type="predicted"/>
<dbReference type="PANTHER" id="PTHR31267:SF2">
    <property type="entry name" value="EXPRESSED PROTEIN"/>
    <property type="match status" value="1"/>
</dbReference>
<accession>A0A804ID42</accession>
<dbReference type="EMBL" id="HG996468">
    <property type="protein sequence ID" value="CAG1850473.1"/>
    <property type="molecule type" value="Genomic_DNA"/>
</dbReference>
<dbReference type="Proteomes" id="UP000012960">
    <property type="component" value="Unplaced"/>
</dbReference>
<dbReference type="PANTHER" id="PTHR31267">
    <property type="entry name" value="DENTIN SIALOPHOSPHOPROTEIN-LIKE PROTEIN"/>
    <property type="match status" value="1"/>
</dbReference>
<evidence type="ECO:0000313" key="1">
    <source>
        <dbReference type="EMBL" id="CAG1850473.1"/>
    </source>
</evidence>
<dbReference type="EnsemblPlants" id="Ma03_t17360.1">
    <property type="protein sequence ID" value="Ma03_p17360.1"/>
    <property type="gene ID" value="Ma03_g17360"/>
</dbReference>
<dbReference type="AlphaFoldDB" id="A0A804ID42"/>
<protein>
    <submittedName>
        <fullName evidence="1">(wild Malaysian banana) hypothetical protein</fullName>
    </submittedName>
</protein>
<name>A0A804ID42_MUSAM</name>
<gene>
    <name evidence="1" type="ORF">GSMUA_200930.1</name>
</gene>
<evidence type="ECO:0000313" key="3">
    <source>
        <dbReference type="Proteomes" id="UP000012960"/>
    </source>
</evidence>
<evidence type="ECO:0000313" key="2">
    <source>
        <dbReference type="EnsemblPlants" id="Ma03_p17360.1"/>
    </source>
</evidence>
<dbReference type="InParanoid" id="A0A804ID42"/>
<keyword evidence="3" id="KW-1185">Reference proteome</keyword>
<organism evidence="2 3">
    <name type="scientific">Musa acuminata subsp. malaccensis</name>
    <name type="common">Wild banana</name>
    <name type="synonym">Musa malaccensis</name>
    <dbReference type="NCBI Taxonomy" id="214687"/>
    <lineage>
        <taxon>Eukaryota</taxon>
        <taxon>Viridiplantae</taxon>
        <taxon>Streptophyta</taxon>
        <taxon>Embryophyta</taxon>
        <taxon>Tracheophyta</taxon>
        <taxon>Spermatophyta</taxon>
        <taxon>Magnoliopsida</taxon>
        <taxon>Liliopsida</taxon>
        <taxon>Zingiberales</taxon>
        <taxon>Musaceae</taxon>
        <taxon>Musa</taxon>
    </lineage>
</organism>
<reference evidence="1" key="1">
    <citation type="submission" date="2021-03" db="EMBL/GenBank/DDBJ databases">
        <authorList>
            <consortium name="Genoscope - CEA"/>
            <person name="William W."/>
        </authorList>
    </citation>
    <scope>NUCLEOTIDE SEQUENCE</scope>
    <source>
        <strain evidence="1">Doubled-haploid Pahang</strain>
    </source>
</reference>
<reference evidence="2" key="2">
    <citation type="submission" date="2021-05" db="UniProtKB">
        <authorList>
            <consortium name="EnsemblPlants"/>
        </authorList>
    </citation>
    <scope>IDENTIFICATION</scope>
    <source>
        <strain evidence="2">subsp. malaccensis</strain>
    </source>
</reference>
<dbReference type="Gramene" id="Ma03_t17360.1">
    <property type="protein sequence ID" value="Ma03_p17360.1"/>
    <property type="gene ID" value="Ma03_g17360"/>
</dbReference>